<dbReference type="EMBL" id="BSRI01000001">
    <property type="protein sequence ID" value="GLV54625.1"/>
    <property type="molecule type" value="Genomic_DNA"/>
</dbReference>
<dbReference type="Proteomes" id="UP001344906">
    <property type="component" value="Unassembled WGS sequence"/>
</dbReference>
<proteinExistence type="predicted"/>
<sequence>MAVALRNYGLYGPGQQQRYTDDLAQLQLGSVAEQPGAMPEIGPSPDFTANIDQPFNERSSLEQA</sequence>
<dbReference type="RefSeq" id="WP_338248304.1">
    <property type="nucleotide sequence ID" value="NZ_BSRI01000001.1"/>
</dbReference>
<evidence type="ECO:0000313" key="2">
    <source>
        <dbReference type="EMBL" id="GLV54625.1"/>
    </source>
</evidence>
<gene>
    <name evidence="2" type="ORF">KDH_14720</name>
</gene>
<feature type="region of interest" description="Disordered" evidence="1">
    <location>
        <begin position="34"/>
        <end position="64"/>
    </location>
</feature>
<accession>A0ABQ6FK59</accession>
<feature type="compositionally biased region" description="Polar residues" evidence="1">
    <location>
        <begin position="50"/>
        <end position="64"/>
    </location>
</feature>
<reference evidence="2 3" key="1">
    <citation type="submission" date="2023-02" db="EMBL/GenBank/DDBJ databases">
        <title>Dictyobacter halimunensis sp. nov., a new member of the class Ktedonobacteria from forest soil in a geothermal area.</title>
        <authorList>
            <person name="Rachmania M.K."/>
            <person name="Ningsih F."/>
            <person name="Sakai Y."/>
            <person name="Yabe S."/>
            <person name="Yokota A."/>
            <person name="Sjamsuridzal W."/>
        </authorList>
    </citation>
    <scope>NUCLEOTIDE SEQUENCE [LARGE SCALE GENOMIC DNA]</scope>
    <source>
        <strain evidence="2 3">S3.2.2.5</strain>
    </source>
</reference>
<evidence type="ECO:0000313" key="3">
    <source>
        <dbReference type="Proteomes" id="UP001344906"/>
    </source>
</evidence>
<keyword evidence="3" id="KW-1185">Reference proteome</keyword>
<evidence type="ECO:0000256" key="1">
    <source>
        <dbReference type="SAM" id="MobiDB-lite"/>
    </source>
</evidence>
<comment type="caution">
    <text evidence="2">The sequence shown here is derived from an EMBL/GenBank/DDBJ whole genome shotgun (WGS) entry which is preliminary data.</text>
</comment>
<organism evidence="2 3">
    <name type="scientific">Dictyobacter halimunensis</name>
    <dbReference type="NCBI Taxonomy" id="3026934"/>
    <lineage>
        <taxon>Bacteria</taxon>
        <taxon>Bacillati</taxon>
        <taxon>Chloroflexota</taxon>
        <taxon>Ktedonobacteria</taxon>
        <taxon>Ktedonobacterales</taxon>
        <taxon>Dictyobacteraceae</taxon>
        <taxon>Dictyobacter</taxon>
    </lineage>
</organism>
<name>A0ABQ6FK59_9CHLR</name>
<protein>
    <submittedName>
        <fullName evidence="2">Uncharacterized protein</fullName>
    </submittedName>
</protein>